<dbReference type="Proteomes" id="UP000635606">
    <property type="component" value="Unassembled WGS sequence"/>
</dbReference>
<evidence type="ECO:0000256" key="1">
    <source>
        <dbReference type="ARBA" id="ARBA00022553"/>
    </source>
</evidence>
<accession>A0A8J4EG90</accession>
<dbReference type="PRINTS" id="PR00038">
    <property type="entry name" value="HTHLUXR"/>
</dbReference>
<dbReference type="RefSeq" id="WP_203933263.1">
    <property type="nucleotide sequence ID" value="NZ_BOPH01000115.1"/>
</dbReference>
<dbReference type="InterPro" id="IPR011006">
    <property type="entry name" value="CheY-like_superfamily"/>
</dbReference>
<dbReference type="PROSITE" id="PS50043">
    <property type="entry name" value="HTH_LUXR_2"/>
    <property type="match status" value="1"/>
</dbReference>
<name>A0A8J4EG90_9ACTN</name>
<dbReference type="InterPro" id="IPR001789">
    <property type="entry name" value="Sig_transdc_resp-reg_receiver"/>
</dbReference>
<dbReference type="CDD" id="cd06170">
    <property type="entry name" value="LuxR_C_like"/>
    <property type="match status" value="1"/>
</dbReference>
<proteinExistence type="predicted"/>
<keyword evidence="1 3" id="KW-0597">Phosphoprotein</keyword>
<dbReference type="GO" id="GO:0000160">
    <property type="term" value="P:phosphorelay signal transduction system"/>
    <property type="evidence" value="ECO:0007669"/>
    <property type="project" value="InterPro"/>
</dbReference>
<sequence length="221" mass="23607">MDASVRLVVVDDHPLFREGVESLVARTDDLVLVGQGATGHDAVRLVRDLAPDIVLMDLHMPDLDGIAATRSITAAHPDTKVIVLTMLDDDGSVLAAIRAGARGYVLKGAERGSLLRAVRAVARGEALLGEAVAKRVLDQLAAGPPSAAVDPDIDRLTPREQEVLGLIAAGLRNHDIATRLFISERTVGNHITSIFRKLQIADRAQAVIRGRRAALHRDDGP</sequence>
<keyword evidence="2 6" id="KW-0238">DNA-binding</keyword>
<gene>
    <name evidence="6" type="ORF">Voc01_083550</name>
</gene>
<evidence type="ECO:0000313" key="6">
    <source>
        <dbReference type="EMBL" id="GIJ73438.1"/>
    </source>
</evidence>
<dbReference type="AlphaFoldDB" id="A0A8J4EG90"/>
<evidence type="ECO:0000313" key="7">
    <source>
        <dbReference type="Proteomes" id="UP000635606"/>
    </source>
</evidence>
<dbReference type="InterPro" id="IPR000792">
    <property type="entry name" value="Tscrpt_reg_LuxR_C"/>
</dbReference>
<dbReference type="InterPro" id="IPR039420">
    <property type="entry name" value="WalR-like"/>
</dbReference>
<dbReference type="Pfam" id="PF00196">
    <property type="entry name" value="GerE"/>
    <property type="match status" value="1"/>
</dbReference>
<dbReference type="PANTHER" id="PTHR43214:SF43">
    <property type="entry name" value="TWO-COMPONENT RESPONSE REGULATOR"/>
    <property type="match status" value="1"/>
</dbReference>
<dbReference type="SUPFAM" id="SSF46894">
    <property type="entry name" value="C-terminal effector domain of the bipartite response regulators"/>
    <property type="match status" value="1"/>
</dbReference>
<reference evidence="6" key="1">
    <citation type="submission" date="2021-01" db="EMBL/GenBank/DDBJ databases">
        <title>Whole genome shotgun sequence of Virgisporangium ochraceum NBRC 16418.</title>
        <authorList>
            <person name="Komaki H."/>
            <person name="Tamura T."/>
        </authorList>
    </citation>
    <scope>NUCLEOTIDE SEQUENCE</scope>
    <source>
        <strain evidence="6">NBRC 16418</strain>
    </source>
</reference>
<dbReference type="CDD" id="cd17535">
    <property type="entry name" value="REC_NarL-like"/>
    <property type="match status" value="1"/>
</dbReference>
<dbReference type="PANTHER" id="PTHR43214">
    <property type="entry name" value="TWO-COMPONENT RESPONSE REGULATOR"/>
    <property type="match status" value="1"/>
</dbReference>
<feature type="domain" description="HTH luxR-type" evidence="4">
    <location>
        <begin position="149"/>
        <end position="214"/>
    </location>
</feature>
<dbReference type="SMART" id="SM00448">
    <property type="entry name" value="REC"/>
    <property type="match status" value="1"/>
</dbReference>
<dbReference type="EMBL" id="BOPH01000115">
    <property type="protein sequence ID" value="GIJ73438.1"/>
    <property type="molecule type" value="Genomic_DNA"/>
</dbReference>
<organism evidence="6 7">
    <name type="scientific">Virgisporangium ochraceum</name>
    <dbReference type="NCBI Taxonomy" id="65505"/>
    <lineage>
        <taxon>Bacteria</taxon>
        <taxon>Bacillati</taxon>
        <taxon>Actinomycetota</taxon>
        <taxon>Actinomycetes</taxon>
        <taxon>Micromonosporales</taxon>
        <taxon>Micromonosporaceae</taxon>
        <taxon>Virgisporangium</taxon>
    </lineage>
</organism>
<comment type="caution">
    <text evidence="6">The sequence shown here is derived from an EMBL/GenBank/DDBJ whole genome shotgun (WGS) entry which is preliminary data.</text>
</comment>
<dbReference type="InterPro" id="IPR058245">
    <property type="entry name" value="NreC/VraR/RcsB-like_REC"/>
</dbReference>
<dbReference type="PROSITE" id="PS00622">
    <property type="entry name" value="HTH_LUXR_1"/>
    <property type="match status" value="1"/>
</dbReference>
<dbReference type="GO" id="GO:0003677">
    <property type="term" value="F:DNA binding"/>
    <property type="evidence" value="ECO:0007669"/>
    <property type="project" value="UniProtKB-KW"/>
</dbReference>
<dbReference type="Pfam" id="PF00072">
    <property type="entry name" value="Response_reg"/>
    <property type="match status" value="1"/>
</dbReference>
<feature type="domain" description="Response regulatory" evidence="5">
    <location>
        <begin position="6"/>
        <end position="122"/>
    </location>
</feature>
<dbReference type="SUPFAM" id="SSF52172">
    <property type="entry name" value="CheY-like"/>
    <property type="match status" value="1"/>
</dbReference>
<dbReference type="InterPro" id="IPR016032">
    <property type="entry name" value="Sig_transdc_resp-reg_C-effctor"/>
</dbReference>
<dbReference type="Gene3D" id="3.40.50.2300">
    <property type="match status" value="1"/>
</dbReference>
<dbReference type="GO" id="GO:0006355">
    <property type="term" value="P:regulation of DNA-templated transcription"/>
    <property type="evidence" value="ECO:0007669"/>
    <property type="project" value="InterPro"/>
</dbReference>
<feature type="modified residue" description="4-aspartylphosphate" evidence="3">
    <location>
        <position position="57"/>
    </location>
</feature>
<evidence type="ECO:0000259" key="4">
    <source>
        <dbReference type="PROSITE" id="PS50043"/>
    </source>
</evidence>
<evidence type="ECO:0000256" key="3">
    <source>
        <dbReference type="PROSITE-ProRule" id="PRU00169"/>
    </source>
</evidence>
<protein>
    <submittedName>
        <fullName evidence="6">DNA-binding response regulator</fullName>
    </submittedName>
</protein>
<evidence type="ECO:0000259" key="5">
    <source>
        <dbReference type="PROSITE" id="PS50110"/>
    </source>
</evidence>
<dbReference type="PROSITE" id="PS50110">
    <property type="entry name" value="RESPONSE_REGULATORY"/>
    <property type="match status" value="1"/>
</dbReference>
<keyword evidence="7" id="KW-1185">Reference proteome</keyword>
<evidence type="ECO:0000256" key="2">
    <source>
        <dbReference type="ARBA" id="ARBA00023125"/>
    </source>
</evidence>
<dbReference type="SMART" id="SM00421">
    <property type="entry name" value="HTH_LUXR"/>
    <property type="match status" value="1"/>
</dbReference>